<keyword evidence="5" id="KW-0236">DNA replication inhibitor</keyword>
<dbReference type="STRING" id="1123382.SAMN02745221_00145"/>
<organism evidence="7 8">
    <name type="scientific">Thermosyntropha lipolytica DSM 11003</name>
    <dbReference type="NCBI Taxonomy" id="1123382"/>
    <lineage>
        <taxon>Bacteria</taxon>
        <taxon>Bacillati</taxon>
        <taxon>Bacillota</taxon>
        <taxon>Clostridia</taxon>
        <taxon>Eubacteriales</taxon>
        <taxon>Syntrophomonadaceae</taxon>
        <taxon>Thermosyntropha</taxon>
    </lineage>
</organism>
<evidence type="ECO:0000256" key="5">
    <source>
        <dbReference type="ARBA" id="ARBA00022880"/>
    </source>
</evidence>
<dbReference type="Proteomes" id="UP000242329">
    <property type="component" value="Unassembled WGS sequence"/>
</dbReference>
<name>A0A1M5JMK5_9FIRM</name>
<proteinExistence type="predicted"/>
<dbReference type="EMBL" id="FQWY01000003">
    <property type="protein sequence ID" value="SHG41748.1"/>
    <property type="molecule type" value="Genomic_DNA"/>
</dbReference>
<reference evidence="8" key="1">
    <citation type="submission" date="2016-11" db="EMBL/GenBank/DDBJ databases">
        <authorList>
            <person name="Varghese N."/>
            <person name="Submissions S."/>
        </authorList>
    </citation>
    <scope>NUCLEOTIDE SEQUENCE [LARGE SCALE GENOMIC DNA]</scope>
    <source>
        <strain evidence="8">DSM 11003</strain>
    </source>
</reference>
<keyword evidence="1" id="KW-0963">Cytoplasm</keyword>
<evidence type="ECO:0000256" key="6">
    <source>
        <dbReference type="SAM" id="Coils"/>
    </source>
</evidence>
<feature type="coiled-coil region" evidence="6">
    <location>
        <begin position="3"/>
        <end position="30"/>
    </location>
</feature>
<keyword evidence="2" id="KW-0235">DNA replication</keyword>
<dbReference type="AlphaFoldDB" id="A0A1M5JMK5"/>
<evidence type="ECO:0000256" key="4">
    <source>
        <dbReference type="ARBA" id="ARBA00022833"/>
    </source>
</evidence>
<gene>
    <name evidence="7" type="ORF">SAMN02745221_00145</name>
</gene>
<accession>A0A1M5JMK5</accession>
<sequence length="83" mass="9633">MIIRELILEVGELKERIANLEKSMALYEEETRLPAVTENLFLQGESYEKLGRLYKEGYHVCPASFGQVRQGECLFCIAFMEKE</sequence>
<protein>
    <recommendedName>
        <fullName evidence="9">Regulator of replication initiation timing</fullName>
    </recommendedName>
</protein>
<dbReference type="GO" id="GO:0046872">
    <property type="term" value="F:metal ion binding"/>
    <property type="evidence" value="ECO:0007669"/>
    <property type="project" value="UniProtKB-KW"/>
</dbReference>
<keyword evidence="8" id="KW-1185">Reference proteome</keyword>
<dbReference type="GO" id="GO:0008156">
    <property type="term" value="P:negative regulation of DNA replication"/>
    <property type="evidence" value="ECO:0007669"/>
    <property type="project" value="UniProtKB-KW"/>
</dbReference>
<dbReference type="GO" id="GO:0006260">
    <property type="term" value="P:DNA replication"/>
    <property type="evidence" value="ECO:0007669"/>
    <property type="project" value="UniProtKB-KW"/>
</dbReference>
<evidence type="ECO:0000256" key="2">
    <source>
        <dbReference type="ARBA" id="ARBA00022705"/>
    </source>
</evidence>
<evidence type="ECO:0000313" key="7">
    <source>
        <dbReference type="EMBL" id="SHG41748.1"/>
    </source>
</evidence>
<evidence type="ECO:0000256" key="1">
    <source>
        <dbReference type="ARBA" id="ARBA00022490"/>
    </source>
</evidence>
<dbReference type="Pfam" id="PF06156">
    <property type="entry name" value="YabA"/>
    <property type="match status" value="1"/>
</dbReference>
<keyword evidence="3" id="KW-0479">Metal-binding</keyword>
<keyword evidence="6" id="KW-0175">Coiled coil</keyword>
<dbReference type="InterPro" id="IPR010377">
    <property type="entry name" value="YabA"/>
</dbReference>
<keyword evidence="4" id="KW-0862">Zinc</keyword>
<evidence type="ECO:0008006" key="9">
    <source>
        <dbReference type="Google" id="ProtNLM"/>
    </source>
</evidence>
<evidence type="ECO:0000256" key="3">
    <source>
        <dbReference type="ARBA" id="ARBA00022723"/>
    </source>
</evidence>
<evidence type="ECO:0000313" key="8">
    <source>
        <dbReference type="Proteomes" id="UP000242329"/>
    </source>
</evidence>